<protein>
    <recommendedName>
        <fullName evidence="9">ATP-dependent Clp protease proteolytic subunit</fullName>
        <ecNumber evidence="8">3.4.21.92</ecNumber>
    </recommendedName>
</protein>
<proteinExistence type="inferred from homology"/>
<feature type="active site" evidence="7">
    <location>
        <position position="147"/>
    </location>
</feature>
<geneLocation type="plastid" evidence="10"/>
<dbReference type="InterPro" id="IPR033135">
    <property type="entry name" value="ClpP_His_AS"/>
</dbReference>
<evidence type="ECO:0000256" key="4">
    <source>
        <dbReference type="ARBA" id="ARBA00022801"/>
    </source>
</evidence>
<gene>
    <name evidence="10" type="primary">clpP</name>
    <name evidence="10" type="ORF">Lo_lin1Pt0685</name>
</gene>
<comment type="similarity">
    <text evidence="1 9">Belongs to the peptidase S14 family.</text>
</comment>
<dbReference type="GO" id="GO:0051117">
    <property type="term" value="F:ATPase binding"/>
    <property type="evidence" value="ECO:0007669"/>
    <property type="project" value="TreeGrafter"/>
</dbReference>
<dbReference type="CDD" id="cd07017">
    <property type="entry name" value="S14_ClpP_2"/>
    <property type="match status" value="1"/>
</dbReference>
<evidence type="ECO:0000256" key="3">
    <source>
        <dbReference type="ARBA" id="ARBA00022670"/>
    </source>
</evidence>
<sequence length="229" mass="26327">MPLGVPKVPTSEFEFDDDYGYFPNYSYYDDDEGGPKKKKKEWIDLFNRLQEDRIIFVFNDFKDEATNLVIGLMLLLADEEPEEAIYLYINSSGGHVINGIAIHNMMTLVEAGVYTLGMGKAASMAAFVLASGTRKRAAFPNTRVMIHQPQVKFSTEDYETSLDMIGDAEYVMHLRLMIADYFAQRGKKPVWMVFDDMERDFFMTAHEAVDYGIIDFVMFEDDDEDEDED</sequence>
<evidence type="ECO:0000256" key="8">
    <source>
        <dbReference type="RuleBase" id="RU000549"/>
    </source>
</evidence>
<name>A0A291EZ57_9ASTR</name>
<organism evidence="10">
    <name type="scientific">Lobelia linearis</name>
    <dbReference type="NCBI Taxonomy" id="2041131"/>
    <lineage>
        <taxon>Eukaryota</taxon>
        <taxon>Viridiplantae</taxon>
        <taxon>Streptophyta</taxon>
        <taxon>Embryophyta</taxon>
        <taxon>Tracheophyta</taxon>
        <taxon>Spermatophyta</taxon>
        <taxon>Magnoliopsida</taxon>
        <taxon>eudicotyledons</taxon>
        <taxon>Gunneridae</taxon>
        <taxon>Pentapetalae</taxon>
        <taxon>asterids</taxon>
        <taxon>campanulids</taxon>
        <taxon>Asterales</taxon>
        <taxon>Campanulaceae</taxon>
        <taxon>Lobelia</taxon>
    </lineage>
</organism>
<dbReference type="PROSITE" id="PS00381">
    <property type="entry name" value="CLP_PROTEASE_SER"/>
    <property type="match status" value="1"/>
</dbReference>
<dbReference type="PROSITE" id="PS00382">
    <property type="entry name" value="CLP_PROTEASE_HIS"/>
    <property type="match status" value="1"/>
</dbReference>
<keyword evidence="2 10" id="KW-0934">Plastid</keyword>
<evidence type="ECO:0000256" key="1">
    <source>
        <dbReference type="ARBA" id="ARBA00007039"/>
    </source>
</evidence>
<reference evidence="10" key="1">
    <citation type="journal article" date="2014" name="Proc. Natl. Acad. Sci. U.S.A.">
        <title>The dynamic history of plastid genomes in the Campanulaceae sensu lato is unique among angiosperms.</title>
        <authorList>
            <person name="Knox E.B."/>
        </authorList>
    </citation>
    <scope>NUCLEOTIDE SEQUENCE</scope>
</reference>
<dbReference type="GO" id="GO:0004252">
    <property type="term" value="F:serine-type endopeptidase activity"/>
    <property type="evidence" value="ECO:0007669"/>
    <property type="project" value="UniProtKB-EC"/>
</dbReference>
<keyword evidence="4 8" id="KW-0378">Hydrolase</keyword>
<evidence type="ECO:0000256" key="7">
    <source>
        <dbReference type="PROSITE-ProRule" id="PRU10086"/>
    </source>
</evidence>
<dbReference type="GO" id="GO:0009532">
    <property type="term" value="C:plastid stroma"/>
    <property type="evidence" value="ECO:0007669"/>
    <property type="project" value="UniProtKB-ARBA"/>
</dbReference>
<dbReference type="GO" id="GO:0004176">
    <property type="term" value="F:ATP-dependent peptidase activity"/>
    <property type="evidence" value="ECO:0007669"/>
    <property type="project" value="InterPro"/>
</dbReference>
<dbReference type="GO" id="GO:0009368">
    <property type="term" value="C:endopeptidase Clp complex"/>
    <property type="evidence" value="ECO:0007669"/>
    <property type="project" value="TreeGrafter"/>
</dbReference>
<feature type="active site" evidence="6">
    <location>
        <position position="123"/>
    </location>
</feature>
<dbReference type="Gene3D" id="3.90.226.10">
    <property type="entry name" value="2-enoyl-CoA Hydratase, Chain A, domain 1"/>
    <property type="match status" value="1"/>
</dbReference>
<keyword evidence="5 8" id="KW-0720">Serine protease</keyword>
<dbReference type="InterPro" id="IPR023562">
    <property type="entry name" value="ClpP/TepA"/>
</dbReference>
<evidence type="ECO:0000313" key="10">
    <source>
        <dbReference type="EMBL" id="ATG25162.1"/>
    </source>
</evidence>
<dbReference type="PRINTS" id="PR00127">
    <property type="entry name" value="CLPPROTEASEP"/>
</dbReference>
<dbReference type="SUPFAM" id="SSF52096">
    <property type="entry name" value="ClpP/crotonase"/>
    <property type="match status" value="1"/>
</dbReference>
<dbReference type="GeneID" id="34727191"/>
<evidence type="ECO:0000256" key="9">
    <source>
        <dbReference type="RuleBase" id="RU003567"/>
    </source>
</evidence>
<keyword evidence="3 8" id="KW-0645">Protease</keyword>
<dbReference type="EMBL" id="MF770608">
    <property type="protein sequence ID" value="ATG25162.1"/>
    <property type="molecule type" value="Genomic_DNA"/>
</dbReference>
<dbReference type="GO" id="GO:0006515">
    <property type="term" value="P:protein quality control for misfolded or incompletely synthesized proteins"/>
    <property type="evidence" value="ECO:0007669"/>
    <property type="project" value="TreeGrafter"/>
</dbReference>
<evidence type="ECO:0000256" key="6">
    <source>
        <dbReference type="PROSITE-ProRule" id="PRU10085"/>
    </source>
</evidence>
<dbReference type="InterPro" id="IPR018215">
    <property type="entry name" value="ClpP_Ser_AS"/>
</dbReference>
<dbReference type="RefSeq" id="YP_009435161.1">
    <property type="nucleotide sequence ID" value="NC_036075.1"/>
</dbReference>
<evidence type="ECO:0000256" key="5">
    <source>
        <dbReference type="ARBA" id="ARBA00022825"/>
    </source>
</evidence>
<dbReference type="PANTHER" id="PTHR10381">
    <property type="entry name" value="ATP-DEPENDENT CLP PROTEASE PROTEOLYTIC SUBUNIT"/>
    <property type="match status" value="1"/>
</dbReference>
<accession>A0A291EZ57</accession>
<dbReference type="InterPro" id="IPR001907">
    <property type="entry name" value="ClpP"/>
</dbReference>
<evidence type="ECO:0000256" key="2">
    <source>
        <dbReference type="ARBA" id="ARBA00022640"/>
    </source>
</evidence>
<dbReference type="Pfam" id="PF00574">
    <property type="entry name" value="CLP_protease"/>
    <property type="match status" value="1"/>
</dbReference>
<dbReference type="PANTHER" id="PTHR10381:SF15">
    <property type="entry name" value="CHLOROPLASTIC ATP-DEPENDENT CLP PROTEASE PROTEOLYTIC SUBUNIT 1"/>
    <property type="match status" value="1"/>
</dbReference>
<dbReference type="AlphaFoldDB" id="A0A291EZ57"/>
<reference evidence="10" key="2">
    <citation type="submission" date="2017-08" db="EMBL/GenBank/DDBJ databases">
        <authorList>
            <person name="Knox E.B."/>
        </authorList>
    </citation>
    <scope>NUCLEOTIDE SEQUENCE</scope>
</reference>
<dbReference type="EC" id="3.4.21.92" evidence="8"/>
<dbReference type="InterPro" id="IPR029045">
    <property type="entry name" value="ClpP/crotonase-like_dom_sf"/>
</dbReference>